<dbReference type="GO" id="GO:0003677">
    <property type="term" value="F:DNA binding"/>
    <property type="evidence" value="ECO:0007669"/>
    <property type="project" value="UniProtKB-KW"/>
</dbReference>
<dbReference type="SMART" id="SM00418">
    <property type="entry name" value="HTH_ARSR"/>
    <property type="match status" value="1"/>
</dbReference>
<sequence length="107" mass="11836">MGVTKTEAYTEAQLQMAGWYKALGHPARIAILEHLLEQDCCICQDLTEVIDLSQPSLSRHLGELRDAGLIVGSTAGNSRSYCINPARWREVQAALNGLFNRFRDGTC</sequence>
<dbReference type="SUPFAM" id="SSF46785">
    <property type="entry name" value="Winged helix' DNA-binding domain"/>
    <property type="match status" value="1"/>
</dbReference>
<dbReference type="PRINTS" id="PR00778">
    <property type="entry name" value="HTHARSR"/>
</dbReference>
<keyword evidence="2" id="KW-0238">DNA-binding</keyword>
<evidence type="ECO:0000313" key="6">
    <source>
        <dbReference type="Proteomes" id="UP000308528"/>
    </source>
</evidence>
<dbReference type="NCBIfam" id="NF033788">
    <property type="entry name" value="HTH_metalloreg"/>
    <property type="match status" value="1"/>
</dbReference>
<accession>A0A4S4NIS7</accession>
<dbReference type="EMBL" id="SRSF01000003">
    <property type="protein sequence ID" value="THH39676.1"/>
    <property type="molecule type" value="Genomic_DNA"/>
</dbReference>
<dbReference type="InterPro" id="IPR036390">
    <property type="entry name" value="WH_DNA-bd_sf"/>
</dbReference>
<dbReference type="InterPro" id="IPR051081">
    <property type="entry name" value="HTH_MetalResp_TranReg"/>
</dbReference>
<dbReference type="InterPro" id="IPR036388">
    <property type="entry name" value="WH-like_DNA-bd_sf"/>
</dbReference>
<dbReference type="PANTHER" id="PTHR33154">
    <property type="entry name" value="TRANSCRIPTIONAL REGULATOR, ARSR FAMILY"/>
    <property type="match status" value="1"/>
</dbReference>
<proteinExistence type="predicted"/>
<dbReference type="OrthoDB" id="9800049at2"/>
<dbReference type="Gene3D" id="1.10.10.10">
    <property type="entry name" value="Winged helix-like DNA-binding domain superfamily/Winged helix DNA-binding domain"/>
    <property type="match status" value="1"/>
</dbReference>
<comment type="caution">
    <text evidence="5">The sequence shown here is derived from an EMBL/GenBank/DDBJ whole genome shotgun (WGS) entry which is preliminary data.</text>
</comment>
<keyword evidence="6" id="KW-1185">Reference proteome</keyword>
<dbReference type="RefSeq" id="WP_136458416.1">
    <property type="nucleotide sequence ID" value="NZ_SRSF01000003.1"/>
</dbReference>
<protein>
    <submittedName>
        <fullName evidence="5">ArsR family transcriptional regulator</fullName>
    </submittedName>
</protein>
<evidence type="ECO:0000256" key="1">
    <source>
        <dbReference type="ARBA" id="ARBA00023015"/>
    </source>
</evidence>
<dbReference type="PANTHER" id="PTHR33154:SF33">
    <property type="entry name" value="TRANSCRIPTIONAL REPRESSOR SDPR"/>
    <property type="match status" value="1"/>
</dbReference>
<gene>
    <name evidence="5" type="ORF">E4021_08645</name>
</gene>
<evidence type="ECO:0000256" key="2">
    <source>
        <dbReference type="ARBA" id="ARBA00023125"/>
    </source>
</evidence>
<dbReference type="Pfam" id="PF12840">
    <property type="entry name" value="HTH_20"/>
    <property type="match status" value="1"/>
</dbReference>
<evidence type="ECO:0000256" key="3">
    <source>
        <dbReference type="ARBA" id="ARBA00023163"/>
    </source>
</evidence>
<feature type="domain" description="HTH arsR-type" evidence="4">
    <location>
        <begin position="8"/>
        <end position="106"/>
    </location>
</feature>
<keyword evidence="1" id="KW-0805">Transcription regulation</keyword>
<name>A0A4S4NIS7_9BACT</name>
<evidence type="ECO:0000313" key="5">
    <source>
        <dbReference type="EMBL" id="THH39676.1"/>
    </source>
</evidence>
<reference evidence="5 6" key="1">
    <citation type="submission" date="2019-04" db="EMBL/GenBank/DDBJ databases">
        <title>Lewinella litorea sp. nov., isolated from a marine sand.</title>
        <authorList>
            <person name="Yoon J.-H."/>
        </authorList>
    </citation>
    <scope>NUCLEOTIDE SEQUENCE [LARGE SCALE GENOMIC DNA]</scope>
    <source>
        <strain evidence="5 6">HSMS-39</strain>
    </source>
</reference>
<keyword evidence="3" id="KW-0804">Transcription</keyword>
<dbReference type="Proteomes" id="UP000308528">
    <property type="component" value="Unassembled WGS sequence"/>
</dbReference>
<dbReference type="GO" id="GO:0003700">
    <property type="term" value="F:DNA-binding transcription factor activity"/>
    <property type="evidence" value="ECO:0007669"/>
    <property type="project" value="InterPro"/>
</dbReference>
<evidence type="ECO:0000259" key="4">
    <source>
        <dbReference type="PROSITE" id="PS50987"/>
    </source>
</evidence>
<dbReference type="CDD" id="cd00090">
    <property type="entry name" value="HTH_ARSR"/>
    <property type="match status" value="1"/>
</dbReference>
<dbReference type="InterPro" id="IPR011991">
    <property type="entry name" value="ArsR-like_HTH"/>
</dbReference>
<dbReference type="AlphaFoldDB" id="A0A4S4NIS7"/>
<dbReference type="InterPro" id="IPR001845">
    <property type="entry name" value="HTH_ArsR_DNA-bd_dom"/>
</dbReference>
<dbReference type="PROSITE" id="PS50987">
    <property type="entry name" value="HTH_ARSR_2"/>
    <property type="match status" value="1"/>
</dbReference>
<organism evidence="5 6">
    <name type="scientific">Neolewinella litorea</name>
    <dbReference type="NCBI Taxonomy" id="2562452"/>
    <lineage>
        <taxon>Bacteria</taxon>
        <taxon>Pseudomonadati</taxon>
        <taxon>Bacteroidota</taxon>
        <taxon>Saprospiria</taxon>
        <taxon>Saprospirales</taxon>
        <taxon>Lewinellaceae</taxon>
        <taxon>Neolewinella</taxon>
    </lineage>
</organism>